<evidence type="ECO:0000256" key="1">
    <source>
        <dbReference type="ARBA" id="ARBA00023002"/>
    </source>
</evidence>
<feature type="domain" description="FAD dependent oxidoreductase" evidence="2">
    <location>
        <begin position="31"/>
        <end position="381"/>
    </location>
</feature>
<dbReference type="InterPro" id="IPR036188">
    <property type="entry name" value="FAD/NAD-bd_sf"/>
</dbReference>
<dbReference type="Gene3D" id="3.30.9.10">
    <property type="entry name" value="D-Amino Acid Oxidase, subunit A, domain 2"/>
    <property type="match status" value="1"/>
</dbReference>
<dbReference type="InterPro" id="IPR006076">
    <property type="entry name" value="FAD-dep_OxRdtase"/>
</dbReference>
<organism evidence="3 4">
    <name type="scientific">Lysobacter auxotrophicus</name>
    <dbReference type="NCBI Taxonomy" id="2992573"/>
    <lineage>
        <taxon>Bacteria</taxon>
        <taxon>Pseudomonadati</taxon>
        <taxon>Pseudomonadota</taxon>
        <taxon>Gammaproteobacteria</taxon>
        <taxon>Lysobacterales</taxon>
        <taxon>Lysobacteraceae</taxon>
        <taxon>Lysobacter</taxon>
    </lineage>
</organism>
<dbReference type="PANTHER" id="PTHR13847:SF281">
    <property type="entry name" value="FAD DEPENDENT OXIDOREDUCTASE DOMAIN-CONTAINING PROTEIN"/>
    <property type="match status" value="1"/>
</dbReference>
<dbReference type="SUPFAM" id="SSF51905">
    <property type="entry name" value="FAD/NAD(P)-binding domain"/>
    <property type="match status" value="1"/>
</dbReference>
<sequence>MTGLDSNYYLATVPERELGFGPLRGPVAASVCIVGGGFAGLNAALGMAERGVRDVVLLESQRVGFGASGRNGGFVFGGFSRGEESLLHDLGPDRARDLYSGTTGAVELIRARTQRYEIDCDRVDAGVIWANWFRDPQVLIERQQLLERSFGAHWQWMPRERLRSLVHTRRYHDGLFEPDAFHFHPLKYARGIARAAMAQGIGIHEQTPAVALERAGRGWRVRTPEGVVEADQVVLACGGYLAGLRSEVDAGVLPIATYVMVTQPLGARLDEVMSTRAAVYDTRFAFDYYRPLPDTRLLWGGRISVLDRSPAEVETVLYRDMLKVFPQLDGVRIDHAWSGLMSYARHQMPQIGAIDDGLWLAQAFGGHGVAPTTFAGELLASAIADGDMRWRELSGYGLVSAIKPVGFVGAQLSYWWAELRDDWKDRMERSWGQAREE</sequence>
<dbReference type="EMBL" id="AP027041">
    <property type="protein sequence ID" value="BDU16357.1"/>
    <property type="molecule type" value="Genomic_DNA"/>
</dbReference>
<proteinExistence type="predicted"/>
<evidence type="ECO:0000259" key="2">
    <source>
        <dbReference type="Pfam" id="PF01266"/>
    </source>
</evidence>
<protein>
    <submittedName>
        <fullName evidence="3">FAD-binding oxidoreductase</fullName>
    </submittedName>
</protein>
<evidence type="ECO:0000313" key="4">
    <source>
        <dbReference type="Proteomes" id="UP001317822"/>
    </source>
</evidence>
<dbReference type="RefSeq" id="WP_281781741.1">
    <property type="nucleotide sequence ID" value="NZ_AP027041.1"/>
</dbReference>
<gene>
    <name evidence="3" type="ORF">LA521A_15580</name>
</gene>
<keyword evidence="1" id="KW-0560">Oxidoreductase</keyword>
<dbReference type="Proteomes" id="UP001317822">
    <property type="component" value="Chromosome"/>
</dbReference>
<dbReference type="Gene3D" id="3.50.50.60">
    <property type="entry name" value="FAD/NAD(P)-binding domain"/>
    <property type="match status" value="1"/>
</dbReference>
<keyword evidence="4" id="KW-1185">Reference proteome</keyword>
<reference evidence="3 4" key="1">
    <citation type="journal article" date="2023" name="Int. J. Syst. Evol. Microbiol.">
        <title>Physiological and genomic analyses of cobalamin (vitamin B12)-auxotrophy of Lysobacter auxotrophicus sp. nov., a methionine-auxotrophic chitinolytic bacterium isolated from chitin-treated soil.</title>
        <authorList>
            <person name="Saito A."/>
            <person name="Dohra H."/>
            <person name="Hamada M."/>
            <person name="Moriuchi R."/>
            <person name="Kotsuchibashi Y."/>
            <person name="Mori K."/>
        </authorList>
    </citation>
    <scope>NUCLEOTIDE SEQUENCE [LARGE SCALE GENOMIC DNA]</scope>
    <source>
        <strain evidence="3 4">5-21a</strain>
    </source>
</reference>
<evidence type="ECO:0000313" key="3">
    <source>
        <dbReference type="EMBL" id="BDU16357.1"/>
    </source>
</evidence>
<accession>A0ABM8DCN9</accession>
<name>A0ABM8DCN9_9GAMM</name>
<dbReference type="Pfam" id="PF01266">
    <property type="entry name" value="DAO"/>
    <property type="match status" value="1"/>
</dbReference>
<dbReference type="PANTHER" id="PTHR13847">
    <property type="entry name" value="SARCOSINE DEHYDROGENASE-RELATED"/>
    <property type="match status" value="1"/>
</dbReference>